<gene>
    <name evidence="7" type="ORF">GMA12_04550</name>
</gene>
<dbReference type="InterPro" id="IPR011330">
    <property type="entry name" value="Glyco_hydro/deAcase_b/a-brl"/>
</dbReference>
<feature type="region of interest" description="Disordered" evidence="4">
    <location>
        <begin position="1"/>
        <end position="43"/>
    </location>
</feature>
<dbReference type="AlphaFoldDB" id="A0A6N8GHL9"/>
<proteinExistence type="inferred from homology"/>
<dbReference type="Pfam" id="PF01522">
    <property type="entry name" value="Polysacc_deac_1"/>
    <property type="match status" value="1"/>
</dbReference>
<protein>
    <submittedName>
        <fullName evidence="7">Glycosyltransferase</fullName>
    </submittedName>
</protein>
<dbReference type="SUPFAM" id="SSF53448">
    <property type="entry name" value="Nucleotide-diphospho-sugar transferases"/>
    <property type="match status" value="1"/>
</dbReference>
<evidence type="ECO:0000256" key="1">
    <source>
        <dbReference type="ARBA" id="ARBA00006739"/>
    </source>
</evidence>
<keyword evidence="8" id="KW-1185">Reference proteome</keyword>
<evidence type="ECO:0000313" key="7">
    <source>
        <dbReference type="EMBL" id="MUN62418.1"/>
    </source>
</evidence>
<evidence type="ECO:0000256" key="4">
    <source>
        <dbReference type="SAM" id="MobiDB-lite"/>
    </source>
</evidence>
<organism evidence="7 8">
    <name type="scientific">Kocuria sediminis</name>
    <dbReference type="NCBI Taxonomy" id="1038857"/>
    <lineage>
        <taxon>Bacteria</taxon>
        <taxon>Bacillati</taxon>
        <taxon>Actinomycetota</taxon>
        <taxon>Actinomycetes</taxon>
        <taxon>Micrococcales</taxon>
        <taxon>Micrococcaceae</taxon>
        <taxon>Kocuria</taxon>
    </lineage>
</organism>
<keyword evidence="2" id="KW-0328">Glycosyltransferase</keyword>
<dbReference type="Pfam" id="PF13641">
    <property type="entry name" value="Glyco_tranf_2_3"/>
    <property type="match status" value="1"/>
</dbReference>
<sequence>MRRPVRRGDGPPSGGNERAVSKSFDDRRSPRRPGAERAGSTVAPPVFFDPSGKRWFRILATVILLLVVAAGSASWLVPRALAQTWDQPENQESDYARELLAAGDPENIPLLGDSTNPFSRIALVGHRNGGTVLTDPFTDETWRTLTPEEVETVGDSPYVMERFGTLPDKQLMITFDDGPDATFTPEILDVLSAEGVPATFFNVGTNVVAQPDLFRRMVREGHMVGNHTMTHTTVWDDDLRSREELIGTDRAMRSIGDYATHLFRLPTGDPDNKPLPILEAQQLGYLHVDFDYDTLDWAAAPGEPVKLPELDGKGHIVLMHDGGGDRTATVAALQELIDRARSEGYTFSTLAPILPEDHQPVSMDPVLADDATVLAVAGLTVAPEIVMTWLFWFGVSSLTVMSVLYVVLALIGHRRQQRRVWPELPEEELPLVSVILPVFNEEPVVARTLAALRASDYPHLEVIAVDDGSTDNTLAVLQEAAATWPALRVISQPNAGKSVASNHGIMAASGEIVVTLDGDTLFEPQTVRMFARHFTAPHRGRPVGAVAGHVKVGNRTGILTMWQSLEYISGICVTRMAESVVGAISIVPGACAAWRREALQAAGGYSHDTLAEDADLTMTLQQHGWAIVQENRAVAWTEAPMTVRGLAKQRLRWTYGNLQALWKHAGMLLRPKHGFLGMVALPYTALATLVPLIFLPLTVLMAVLNLAAGTWVPLAAFAGFVLVIHAIICVIAIRMVEESWAHLLIVPLYRIIYEPLRAYLLYASVLQALKGRMIGWYKPERTNTVLDLAPAAESAGRTTVPMAGGPGR</sequence>
<evidence type="ECO:0000256" key="5">
    <source>
        <dbReference type="SAM" id="Phobius"/>
    </source>
</evidence>
<keyword evidence="5" id="KW-1133">Transmembrane helix</keyword>
<feature type="transmembrane region" description="Helical" evidence="5">
    <location>
        <begin position="55"/>
        <end position="77"/>
    </location>
</feature>
<dbReference type="PANTHER" id="PTHR43630">
    <property type="entry name" value="POLY-BETA-1,6-N-ACETYL-D-GLUCOSAMINE SYNTHASE"/>
    <property type="match status" value="1"/>
</dbReference>
<name>A0A6N8GHL9_9MICC</name>
<dbReference type="Gene3D" id="3.90.550.10">
    <property type="entry name" value="Spore Coat Polysaccharide Biosynthesis Protein SpsA, Chain A"/>
    <property type="match status" value="1"/>
</dbReference>
<feature type="transmembrane region" description="Helical" evidence="5">
    <location>
        <begin position="675"/>
        <end position="704"/>
    </location>
</feature>
<dbReference type="SUPFAM" id="SSF88713">
    <property type="entry name" value="Glycoside hydrolase/deacetylase"/>
    <property type="match status" value="1"/>
</dbReference>
<evidence type="ECO:0000256" key="2">
    <source>
        <dbReference type="ARBA" id="ARBA00022676"/>
    </source>
</evidence>
<dbReference type="GO" id="GO:0016757">
    <property type="term" value="F:glycosyltransferase activity"/>
    <property type="evidence" value="ECO:0007669"/>
    <property type="project" value="UniProtKB-KW"/>
</dbReference>
<feature type="transmembrane region" description="Helical" evidence="5">
    <location>
        <begin position="389"/>
        <end position="411"/>
    </location>
</feature>
<evidence type="ECO:0000313" key="8">
    <source>
        <dbReference type="Proteomes" id="UP000436989"/>
    </source>
</evidence>
<keyword evidence="3 7" id="KW-0808">Transferase</keyword>
<comment type="similarity">
    <text evidence="1">Belongs to the glycosyltransferase 2 family.</text>
</comment>
<feature type="compositionally biased region" description="Basic and acidic residues" evidence="4">
    <location>
        <begin position="19"/>
        <end position="28"/>
    </location>
</feature>
<accession>A0A6N8GHL9</accession>
<dbReference type="PANTHER" id="PTHR43630:SF1">
    <property type="entry name" value="POLY-BETA-1,6-N-ACETYL-D-GLUCOSAMINE SYNTHASE"/>
    <property type="match status" value="1"/>
</dbReference>
<feature type="transmembrane region" description="Helical" evidence="5">
    <location>
        <begin position="710"/>
        <end position="733"/>
    </location>
</feature>
<evidence type="ECO:0000259" key="6">
    <source>
        <dbReference type="PROSITE" id="PS51677"/>
    </source>
</evidence>
<comment type="caution">
    <text evidence="7">The sequence shown here is derived from an EMBL/GenBank/DDBJ whole genome shotgun (WGS) entry which is preliminary data.</text>
</comment>
<dbReference type="GO" id="GO:0016810">
    <property type="term" value="F:hydrolase activity, acting on carbon-nitrogen (but not peptide) bonds"/>
    <property type="evidence" value="ECO:0007669"/>
    <property type="project" value="InterPro"/>
</dbReference>
<dbReference type="CDD" id="cd06423">
    <property type="entry name" value="CESA_like"/>
    <property type="match status" value="1"/>
</dbReference>
<keyword evidence="5" id="KW-0812">Transmembrane</keyword>
<dbReference type="InterPro" id="IPR002509">
    <property type="entry name" value="NODB_dom"/>
</dbReference>
<dbReference type="Gene3D" id="3.20.20.370">
    <property type="entry name" value="Glycoside hydrolase/deacetylase"/>
    <property type="match status" value="1"/>
</dbReference>
<dbReference type="PROSITE" id="PS51677">
    <property type="entry name" value="NODB"/>
    <property type="match status" value="1"/>
</dbReference>
<dbReference type="GO" id="GO:0005975">
    <property type="term" value="P:carbohydrate metabolic process"/>
    <property type="evidence" value="ECO:0007669"/>
    <property type="project" value="InterPro"/>
</dbReference>
<feature type="domain" description="NodB homology" evidence="6">
    <location>
        <begin position="169"/>
        <end position="348"/>
    </location>
</feature>
<dbReference type="EMBL" id="WOGU01000003">
    <property type="protein sequence ID" value="MUN62418.1"/>
    <property type="molecule type" value="Genomic_DNA"/>
</dbReference>
<dbReference type="Proteomes" id="UP000436989">
    <property type="component" value="Unassembled WGS sequence"/>
</dbReference>
<evidence type="ECO:0000256" key="3">
    <source>
        <dbReference type="ARBA" id="ARBA00022679"/>
    </source>
</evidence>
<dbReference type="InterPro" id="IPR029044">
    <property type="entry name" value="Nucleotide-diphossugar_trans"/>
</dbReference>
<keyword evidence="5" id="KW-0472">Membrane</keyword>
<reference evidence="7 8" key="1">
    <citation type="submission" date="2019-12" db="EMBL/GenBank/DDBJ databases">
        <authorList>
            <person name="Shi Y."/>
        </authorList>
    </citation>
    <scope>NUCLEOTIDE SEQUENCE [LARGE SCALE GENOMIC DNA]</scope>
    <source>
        <strain evidence="7 8">JCM 17929</strain>
    </source>
</reference>